<dbReference type="EMBL" id="ADVR01000101">
    <property type="protein sequence ID" value="EFO79804.1"/>
    <property type="molecule type" value="Genomic_DNA"/>
</dbReference>
<dbReference type="SUPFAM" id="SSF55166">
    <property type="entry name" value="Hedgehog/DD-peptidase"/>
    <property type="match status" value="1"/>
</dbReference>
<name>E1IG70_9CHLR</name>
<evidence type="ECO:0000313" key="2">
    <source>
        <dbReference type="EMBL" id="EFO79804.1"/>
    </source>
</evidence>
<evidence type="ECO:0000313" key="3">
    <source>
        <dbReference type="Proteomes" id="UP000054010"/>
    </source>
</evidence>
<dbReference type="GO" id="GO:0008233">
    <property type="term" value="F:peptidase activity"/>
    <property type="evidence" value="ECO:0007669"/>
    <property type="project" value="InterPro"/>
</dbReference>
<dbReference type="OrthoDB" id="9778545at2"/>
<gene>
    <name evidence="2" type="ORF">OSCT_2321</name>
</gene>
<keyword evidence="3" id="KW-1185">Reference proteome</keyword>
<dbReference type="STRING" id="765420.OSCT_2321"/>
<dbReference type="eggNOG" id="COG3023">
    <property type="taxonomic scope" value="Bacteria"/>
</dbReference>
<dbReference type="Gene3D" id="3.30.1380.10">
    <property type="match status" value="1"/>
</dbReference>
<proteinExistence type="predicted"/>
<accession>E1IG70</accession>
<comment type="caution">
    <text evidence="2">The sequence shown here is derived from an EMBL/GenBank/DDBJ whole genome shotgun (WGS) entry which is preliminary data.</text>
</comment>
<organism evidence="2 3">
    <name type="scientific">Oscillochloris trichoides DG-6</name>
    <dbReference type="NCBI Taxonomy" id="765420"/>
    <lineage>
        <taxon>Bacteria</taxon>
        <taxon>Bacillati</taxon>
        <taxon>Chloroflexota</taxon>
        <taxon>Chloroflexia</taxon>
        <taxon>Chloroflexales</taxon>
        <taxon>Chloroflexineae</taxon>
        <taxon>Oscillochloridaceae</taxon>
        <taxon>Oscillochloris</taxon>
    </lineage>
</organism>
<feature type="domain" description="Peptidase M15C" evidence="1">
    <location>
        <begin position="561"/>
        <end position="630"/>
    </location>
</feature>
<sequence length="634" mass="69197">MDAVDVEKVGSPDKAGATREGKSVELIVLADTTTSSDDLAELPNYHIDPMGTIRMLVEEDRAGDVLGLAIYNKRRYNIDRIGISILLQCYEAGDYSDELRTALSGLLAEISTRHNLDENAMVRILPDAKGRARVTPSLPPAPAAVGGDMLGAAPMSREQEMWLFLYGETYKPRGGALKIAQALPLHAAKFKLGAPLGPNDATTTVATEGHTYSVQPFATDLIFYEGTQYAAVQSMNALFDDDAAEIPAKGTARALLEASYRISIATTEKRTGALKATKVLRPDWRFHLVAKNGRLGPAMSDNYIFKADQDYAFQIFGADVLYTPMSDQTGCERLNLTDPAHPAFNALWGETYRFMGVPFDANSPYHKKAVESRIGVPLTNIYTTNFGGATYAVQVWTLDTLYAGTDGQIRRMSELPMTAEAQAWTPAAPKPIPPTPPNPLPPVVPPSNAGAPRPNDINWPPRPDFSFLTDKNGAREKALGKIEWVRTNGDNIRITNSFASNIIKIHVPQLAKIKGGGDGHIMFHKAAAEQMKRLWAAWEAAGLLGKVLMFAGTFVPRTIRNNPRVLSNHAYGTAFDINVPWNGLMKVAALVGQHGSVRELVPLANAHGFYWGGHWNYDGKGASDGMHFEWAVPR</sequence>
<evidence type="ECO:0000259" key="1">
    <source>
        <dbReference type="Pfam" id="PF13539"/>
    </source>
</evidence>
<dbReference type="InterPro" id="IPR009045">
    <property type="entry name" value="Zn_M74/Hedgehog-like"/>
</dbReference>
<dbReference type="HOGENOM" id="CLU_431382_0_0_0"/>
<dbReference type="Pfam" id="PF13539">
    <property type="entry name" value="Peptidase_M15_4"/>
    <property type="match status" value="1"/>
</dbReference>
<dbReference type="InterPro" id="IPR039561">
    <property type="entry name" value="Peptidase_M15C"/>
</dbReference>
<reference evidence="2 3" key="1">
    <citation type="journal article" date="2011" name="J. Bacteriol.">
        <title>Draft genome sequence of the anoxygenic filamentous phototrophic bacterium Oscillochloris trichoides subsp. DG-6.</title>
        <authorList>
            <person name="Kuznetsov B.B."/>
            <person name="Ivanovsky R.N."/>
            <person name="Keppen O.I."/>
            <person name="Sukhacheva M.V."/>
            <person name="Bumazhkin B.K."/>
            <person name="Patutina E.O."/>
            <person name="Beletsky A.V."/>
            <person name="Mardanov A.V."/>
            <person name="Baslerov R.V."/>
            <person name="Panteleeva A.N."/>
            <person name="Kolganova T.V."/>
            <person name="Ravin N.V."/>
            <person name="Skryabin K.G."/>
        </authorList>
    </citation>
    <scope>NUCLEOTIDE SEQUENCE [LARGE SCALE GENOMIC DNA]</scope>
    <source>
        <strain evidence="2 3">DG-6</strain>
    </source>
</reference>
<dbReference type="AlphaFoldDB" id="E1IG70"/>
<protein>
    <submittedName>
        <fullName evidence="2">N-acetylmuramyl-L-alanine amidase, negative regulator of AmpC, AmpD</fullName>
    </submittedName>
</protein>
<dbReference type="Proteomes" id="UP000054010">
    <property type="component" value="Unassembled WGS sequence"/>
</dbReference>